<proteinExistence type="predicted"/>
<sequence>MCPGFSCCYGHDDKDVQVNVLKSRQELNKIAQALLADENARDEILTKTGFKYSGVNEGVTQPGFDIIQIVTDNSCSSDFCRFKHKYLMDLIDCNAYQPCEEYHYPEDMTIFKLLDRTPKERLPAEWTLPNQ</sequence>
<evidence type="ECO:0000313" key="2">
    <source>
        <dbReference type="Proteomes" id="UP001158576"/>
    </source>
</evidence>
<gene>
    <name evidence="1" type="ORF">OKIOD_LOCUS4264</name>
</gene>
<keyword evidence="2" id="KW-1185">Reference proteome</keyword>
<dbReference type="Proteomes" id="UP001158576">
    <property type="component" value="Chromosome PAR"/>
</dbReference>
<reference evidence="1 2" key="1">
    <citation type="submission" date="2021-04" db="EMBL/GenBank/DDBJ databases">
        <authorList>
            <person name="Bliznina A."/>
        </authorList>
    </citation>
    <scope>NUCLEOTIDE SEQUENCE [LARGE SCALE GENOMIC DNA]</scope>
</reference>
<dbReference type="EMBL" id="OU015568">
    <property type="protein sequence ID" value="CAG5090739.1"/>
    <property type="molecule type" value="Genomic_DNA"/>
</dbReference>
<accession>A0ABN7S1A0</accession>
<protein>
    <submittedName>
        <fullName evidence="1">Oidioi.mRNA.OKI2018_I69.PAR.g12706.t1.cds</fullName>
    </submittedName>
</protein>
<evidence type="ECO:0000313" key="1">
    <source>
        <dbReference type="EMBL" id="CAG5090739.1"/>
    </source>
</evidence>
<organism evidence="1 2">
    <name type="scientific">Oikopleura dioica</name>
    <name type="common">Tunicate</name>
    <dbReference type="NCBI Taxonomy" id="34765"/>
    <lineage>
        <taxon>Eukaryota</taxon>
        <taxon>Metazoa</taxon>
        <taxon>Chordata</taxon>
        <taxon>Tunicata</taxon>
        <taxon>Appendicularia</taxon>
        <taxon>Copelata</taxon>
        <taxon>Oikopleuridae</taxon>
        <taxon>Oikopleura</taxon>
    </lineage>
</organism>
<name>A0ABN7S1A0_OIKDI</name>